<feature type="domain" description="Integrase catalytic" evidence="1">
    <location>
        <begin position="1"/>
        <end position="133"/>
    </location>
</feature>
<dbReference type="InterPro" id="IPR036397">
    <property type="entry name" value="RNaseH_sf"/>
</dbReference>
<sequence length="154" mass="17419">MARGYPTQGHLNNRMWPCINHWITRFGIPIDITSDRGPHVTPALWREMAERLGTNLLHTTAYHPQSNGLIGRFHRSLKSVLKAKLQSPNWLDELGWVLLGLRTAPKEDLGTSVTELVYGEPLRVPGEFFTSDTSPFDQSRSLANLRSQMQSQLA</sequence>
<evidence type="ECO:0000313" key="3">
    <source>
        <dbReference type="RefSeq" id="XP_012942738.1"/>
    </source>
</evidence>
<dbReference type="Proteomes" id="UP000694888">
    <property type="component" value="Unplaced"/>
</dbReference>
<dbReference type="InterPro" id="IPR001584">
    <property type="entry name" value="Integrase_cat-core"/>
</dbReference>
<protein>
    <submittedName>
        <fullName evidence="3">Uncharacterized protein LOC106012929</fullName>
    </submittedName>
</protein>
<dbReference type="GeneID" id="106012929"/>
<keyword evidence="2" id="KW-1185">Reference proteome</keyword>
<proteinExistence type="predicted"/>
<organism evidence="2 3">
    <name type="scientific">Aplysia californica</name>
    <name type="common">California sea hare</name>
    <dbReference type="NCBI Taxonomy" id="6500"/>
    <lineage>
        <taxon>Eukaryota</taxon>
        <taxon>Metazoa</taxon>
        <taxon>Spiralia</taxon>
        <taxon>Lophotrochozoa</taxon>
        <taxon>Mollusca</taxon>
        <taxon>Gastropoda</taxon>
        <taxon>Heterobranchia</taxon>
        <taxon>Euthyneura</taxon>
        <taxon>Tectipleura</taxon>
        <taxon>Aplysiida</taxon>
        <taxon>Aplysioidea</taxon>
        <taxon>Aplysiidae</taxon>
        <taxon>Aplysia</taxon>
    </lineage>
</organism>
<evidence type="ECO:0000313" key="2">
    <source>
        <dbReference type="Proteomes" id="UP000694888"/>
    </source>
</evidence>
<gene>
    <name evidence="3" type="primary">LOC106012929</name>
</gene>
<dbReference type="RefSeq" id="XP_012942738.1">
    <property type="nucleotide sequence ID" value="XM_013087284.1"/>
</dbReference>
<accession>A0ABM1A899</accession>
<dbReference type="PANTHER" id="PTHR38681">
    <property type="entry name" value="RETROVIRUS-RELATED POL POLYPROTEIN FROM TRANSPOSON 412-LIKE PROTEIN-RELATED"/>
    <property type="match status" value="1"/>
</dbReference>
<dbReference type="PANTHER" id="PTHR38681:SF1">
    <property type="entry name" value="RETROVIRUS-RELATED POL POLYPROTEIN FROM TRANSPOSON 412-LIKE PROTEIN"/>
    <property type="match status" value="1"/>
</dbReference>
<evidence type="ECO:0000259" key="1">
    <source>
        <dbReference type="PROSITE" id="PS50994"/>
    </source>
</evidence>
<dbReference type="Gene3D" id="3.30.420.10">
    <property type="entry name" value="Ribonuclease H-like superfamily/Ribonuclease H"/>
    <property type="match status" value="1"/>
</dbReference>
<name>A0ABM1A899_APLCA</name>
<dbReference type="PROSITE" id="PS50994">
    <property type="entry name" value="INTEGRASE"/>
    <property type="match status" value="1"/>
</dbReference>
<reference evidence="3" key="1">
    <citation type="submission" date="2025-08" db="UniProtKB">
        <authorList>
            <consortium name="RefSeq"/>
        </authorList>
    </citation>
    <scope>IDENTIFICATION</scope>
</reference>
<dbReference type="SUPFAM" id="SSF53098">
    <property type="entry name" value="Ribonuclease H-like"/>
    <property type="match status" value="1"/>
</dbReference>
<dbReference type="InterPro" id="IPR012337">
    <property type="entry name" value="RNaseH-like_sf"/>
</dbReference>